<name>A0A6P4D813_ARADU</name>
<accession>A0A6P4D813</accession>
<evidence type="ECO:0000256" key="2">
    <source>
        <dbReference type="ARBA" id="ARBA00009145"/>
    </source>
</evidence>
<dbReference type="OrthoDB" id="438291at2759"/>
<comment type="similarity">
    <text evidence="2">Belongs to the acetyltransferase family. ArgA subfamily.</text>
</comment>
<dbReference type="Pfam" id="PF00583">
    <property type="entry name" value="Acetyltransf_1"/>
    <property type="match status" value="1"/>
</dbReference>
<dbReference type="InterPro" id="IPR016181">
    <property type="entry name" value="Acyl_CoA_acyltransferase"/>
</dbReference>
<dbReference type="GO" id="GO:0005737">
    <property type="term" value="C:cytoplasm"/>
    <property type="evidence" value="ECO:0007669"/>
    <property type="project" value="InterPro"/>
</dbReference>
<evidence type="ECO:0000256" key="1">
    <source>
        <dbReference type="ARBA" id="ARBA00004925"/>
    </source>
</evidence>
<dbReference type="InterPro" id="IPR001048">
    <property type="entry name" value="Asp/Glu/Uridylate_kinase"/>
</dbReference>
<dbReference type="UniPathway" id="UPA00068">
    <property type="reaction ID" value="UER00106"/>
</dbReference>
<dbReference type="InterPro" id="IPR000182">
    <property type="entry name" value="GNAT_dom"/>
</dbReference>
<evidence type="ECO:0000256" key="8">
    <source>
        <dbReference type="ARBA" id="ARBA00048372"/>
    </source>
</evidence>
<dbReference type="PANTHER" id="PTHR30602">
    <property type="entry name" value="AMINO-ACID ACETYLTRANSFERASE"/>
    <property type="match status" value="1"/>
</dbReference>
<evidence type="ECO:0000256" key="5">
    <source>
        <dbReference type="ARBA" id="ARBA00022605"/>
    </source>
</evidence>
<dbReference type="Proteomes" id="UP000515211">
    <property type="component" value="Chromosome 5"/>
</dbReference>
<dbReference type="SUPFAM" id="SSF53633">
    <property type="entry name" value="Carbamate kinase-like"/>
    <property type="match status" value="2"/>
</dbReference>
<keyword evidence="10" id="KW-1185">Reference proteome</keyword>
<dbReference type="InterPro" id="IPR036393">
    <property type="entry name" value="AceGlu_kinase-like_sf"/>
</dbReference>
<dbReference type="PANTHER" id="PTHR30602:SF12">
    <property type="entry name" value="AMINO-ACID ACETYLTRANSFERASE NAGS1, CHLOROPLASTIC-RELATED"/>
    <property type="match status" value="1"/>
</dbReference>
<dbReference type="GO" id="GO:0004042">
    <property type="term" value="F:L-glutamate N-acetyltransferase activity"/>
    <property type="evidence" value="ECO:0007669"/>
    <property type="project" value="InterPro"/>
</dbReference>
<dbReference type="InterPro" id="IPR010167">
    <property type="entry name" value="NH2A_AcTrfase"/>
</dbReference>
<evidence type="ECO:0000256" key="4">
    <source>
        <dbReference type="ARBA" id="ARBA00022571"/>
    </source>
</evidence>
<dbReference type="GeneID" id="107487646"/>
<dbReference type="Pfam" id="PF00696">
    <property type="entry name" value="AA_kinase"/>
    <property type="match status" value="1"/>
</dbReference>
<dbReference type="KEGG" id="adu:107487646"/>
<dbReference type="PROSITE" id="PS51186">
    <property type="entry name" value="GNAT"/>
    <property type="match status" value="1"/>
</dbReference>
<dbReference type="Gene3D" id="3.40.1160.10">
    <property type="entry name" value="Acetylglutamate kinase-like"/>
    <property type="match status" value="1"/>
</dbReference>
<evidence type="ECO:0000259" key="9">
    <source>
        <dbReference type="PROSITE" id="PS51186"/>
    </source>
</evidence>
<evidence type="ECO:0000256" key="6">
    <source>
        <dbReference type="ARBA" id="ARBA00022679"/>
    </source>
</evidence>
<dbReference type="GO" id="GO:0006526">
    <property type="term" value="P:L-arginine biosynthetic process"/>
    <property type="evidence" value="ECO:0007669"/>
    <property type="project" value="UniProtKB-UniPathway"/>
</dbReference>
<dbReference type="EC" id="2.3.1.1" evidence="3"/>
<dbReference type="AlphaFoldDB" id="A0A6P4D813"/>
<evidence type="ECO:0000256" key="3">
    <source>
        <dbReference type="ARBA" id="ARBA00012697"/>
    </source>
</evidence>
<evidence type="ECO:0000313" key="11">
    <source>
        <dbReference type="RefSeq" id="XP_015963804.1"/>
    </source>
</evidence>
<dbReference type="SUPFAM" id="SSF55729">
    <property type="entry name" value="Acyl-CoA N-acyltransferases (Nat)"/>
    <property type="match status" value="1"/>
</dbReference>
<dbReference type="CDD" id="cd04301">
    <property type="entry name" value="NAT_SF"/>
    <property type="match status" value="1"/>
</dbReference>
<dbReference type="CDD" id="cd04237">
    <property type="entry name" value="AAK_NAGS-ABP"/>
    <property type="match status" value="1"/>
</dbReference>
<evidence type="ECO:0000256" key="7">
    <source>
        <dbReference type="ARBA" id="ARBA00023315"/>
    </source>
</evidence>
<organism evidence="10 11">
    <name type="scientific">Arachis duranensis</name>
    <name type="common">Wild peanut</name>
    <dbReference type="NCBI Taxonomy" id="130453"/>
    <lineage>
        <taxon>Eukaryota</taxon>
        <taxon>Viridiplantae</taxon>
        <taxon>Streptophyta</taxon>
        <taxon>Embryophyta</taxon>
        <taxon>Tracheophyta</taxon>
        <taxon>Spermatophyta</taxon>
        <taxon>Magnoliopsida</taxon>
        <taxon>eudicotyledons</taxon>
        <taxon>Gunneridae</taxon>
        <taxon>Pentapetalae</taxon>
        <taxon>rosids</taxon>
        <taxon>fabids</taxon>
        <taxon>Fabales</taxon>
        <taxon>Fabaceae</taxon>
        <taxon>Papilionoideae</taxon>
        <taxon>50 kb inversion clade</taxon>
        <taxon>dalbergioids sensu lato</taxon>
        <taxon>Dalbergieae</taxon>
        <taxon>Pterocarpus clade</taxon>
        <taxon>Arachis</taxon>
    </lineage>
</organism>
<dbReference type="HAMAP" id="MF_01105">
    <property type="entry name" value="N_acetyl_glu_synth"/>
    <property type="match status" value="1"/>
</dbReference>
<keyword evidence="7" id="KW-0012">Acyltransferase</keyword>
<dbReference type="RefSeq" id="XP_015963804.1">
    <property type="nucleotide sequence ID" value="XM_016108318.3"/>
</dbReference>
<keyword evidence="5" id="KW-0028">Amino-acid biosynthesis</keyword>
<comment type="catalytic activity">
    <reaction evidence="8">
        <text>L-glutamate + acetyl-CoA = N-acetyl-L-glutamate + CoA + H(+)</text>
        <dbReference type="Rhea" id="RHEA:24292"/>
        <dbReference type="ChEBI" id="CHEBI:15378"/>
        <dbReference type="ChEBI" id="CHEBI:29985"/>
        <dbReference type="ChEBI" id="CHEBI:44337"/>
        <dbReference type="ChEBI" id="CHEBI:57287"/>
        <dbReference type="ChEBI" id="CHEBI:57288"/>
        <dbReference type="EC" id="2.3.1.1"/>
    </reaction>
</comment>
<protein>
    <recommendedName>
        <fullName evidence="3">amino-acid N-acetyltransferase</fullName>
        <ecNumber evidence="3">2.3.1.1</ecNumber>
    </recommendedName>
</protein>
<sequence>MAAASSSKPPISVRLWQPPETWSSSVSRVPTCYRFWNPGSTTGSRLGLGYMLEKRKKKAEWFVRGCGCGEGRRREEKEEEVGDEQFVKVLREAQPYISVHRESVFVLVISAEIVDSPYLDPILKDIAFLHHLGIRFVLVPGTHAQIDQLLYERGSEPKYVGRYRITDDESLAAAMEAAGKIRLLLEAKLSPGPAICNIRRHGDNSRWHEVGVSVASGNFLAAKRRGVVNGIDFGATGEVKKVDASRMRERLDGGCVVILSNLGYSSSGEVLNCNTYEVATACALAIGADKLICIIDGPILDESGRLIRFLPVQEADMLIRKRAEQSEIAANYVKAVDVEGFNSFEHSNINGTAQSSTNGKPFTGLNNATFHNGVGFDNGNGLGFGEQGFAIGGQERLSRMNGYLSELAAAAFVCRGGVQRVHLLDGTIGGVLLLELFKRDGMGTMVASCNILSASARQIIRDVLLERRFSFSYPSFTICSDLYEGTRMAQITDLAGIKQIIQPLEASGILVKRTDEELLKALDSFVVVEREGQIIACAALFPYFEEKCGEVAAIAVSPDCRGQGQGDKVLDYIEKKASSLGLNKLFLLTTRTADWFVRRGFSECSIDAIPERRRKMINLSRNSKYYMKKLLPNTSGITVGKITAN</sequence>
<reference evidence="10" key="1">
    <citation type="journal article" date="2016" name="Nat. Genet.">
        <title>The genome sequences of Arachis duranensis and Arachis ipaensis, the diploid ancestors of cultivated peanut.</title>
        <authorList>
            <person name="Bertioli D.J."/>
            <person name="Cannon S.B."/>
            <person name="Froenicke L."/>
            <person name="Huang G."/>
            <person name="Farmer A.D."/>
            <person name="Cannon E.K."/>
            <person name="Liu X."/>
            <person name="Gao D."/>
            <person name="Clevenger J."/>
            <person name="Dash S."/>
            <person name="Ren L."/>
            <person name="Moretzsohn M.C."/>
            <person name="Shirasawa K."/>
            <person name="Huang W."/>
            <person name="Vidigal B."/>
            <person name="Abernathy B."/>
            <person name="Chu Y."/>
            <person name="Niederhuth C.E."/>
            <person name="Umale P."/>
            <person name="Araujo A.C."/>
            <person name="Kozik A."/>
            <person name="Kim K.D."/>
            <person name="Burow M.D."/>
            <person name="Varshney R.K."/>
            <person name="Wang X."/>
            <person name="Zhang X."/>
            <person name="Barkley N."/>
            <person name="Guimaraes P.M."/>
            <person name="Isobe S."/>
            <person name="Guo B."/>
            <person name="Liao B."/>
            <person name="Stalker H.T."/>
            <person name="Schmitz R.J."/>
            <person name="Scheffler B.E."/>
            <person name="Leal-Bertioli S.C."/>
            <person name="Xun X."/>
            <person name="Jackson S.A."/>
            <person name="Michelmore R."/>
            <person name="Ozias-Akins P."/>
        </authorList>
    </citation>
    <scope>NUCLEOTIDE SEQUENCE [LARGE SCALE GENOMIC DNA]</scope>
    <source>
        <strain evidence="10">cv. V14167</strain>
    </source>
</reference>
<dbReference type="Gene3D" id="3.40.630.30">
    <property type="match status" value="1"/>
</dbReference>
<feature type="domain" description="N-acetyltransferase" evidence="9">
    <location>
        <begin position="484"/>
        <end position="632"/>
    </location>
</feature>
<evidence type="ECO:0000313" key="10">
    <source>
        <dbReference type="Proteomes" id="UP000515211"/>
    </source>
</evidence>
<dbReference type="InterPro" id="IPR033719">
    <property type="entry name" value="NAGS_kin"/>
</dbReference>
<proteinExistence type="inferred from homology"/>
<keyword evidence="6" id="KW-0808">Transferase</keyword>
<gene>
    <name evidence="11" type="primary">LOC107487646</name>
</gene>
<keyword evidence="4" id="KW-0055">Arginine biosynthesis</keyword>
<comment type="pathway">
    <text evidence="1">Amino-acid biosynthesis; L-arginine biosynthesis; N(2)-acetyl-L-ornithine from L-glutamate: step 1/4.</text>
</comment>
<reference evidence="11" key="2">
    <citation type="submission" date="2025-08" db="UniProtKB">
        <authorList>
            <consortium name="RefSeq"/>
        </authorList>
    </citation>
    <scope>IDENTIFICATION</scope>
    <source>
        <tissue evidence="11">Whole plant</tissue>
    </source>
</reference>